<dbReference type="EMBL" id="SUMF01000018">
    <property type="protein sequence ID" value="TJZ70733.1"/>
    <property type="molecule type" value="Genomic_DNA"/>
</dbReference>
<dbReference type="Gene3D" id="3.10.450.610">
    <property type="match status" value="1"/>
</dbReference>
<organism evidence="1 2">
    <name type="scientific">Chitiniphilus eburneus</name>
    <dbReference type="NCBI Taxonomy" id="2571148"/>
    <lineage>
        <taxon>Bacteria</taxon>
        <taxon>Pseudomonadati</taxon>
        <taxon>Pseudomonadota</taxon>
        <taxon>Betaproteobacteria</taxon>
        <taxon>Neisseriales</taxon>
        <taxon>Chitinibacteraceae</taxon>
        <taxon>Chitiniphilus</taxon>
    </lineage>
</organism>
<dbReference type="Pfam" id="PF16245">
    <property type="entry name" value="DUF4902"/>
    <property type="match status" value="1"/>
</dbReference>
<dbReference type="Proteomes" id="UP000310016">
    <property type="component" value="Unassembled WGS sequence"/>
</dbReference>
<keyword evidence="2" id="KW-1185">Reference proteome</keyword>
<dbReference type="OrthoDB" id="5573798at2"/>
<dbReference type="AlphaFoldDB" id="A0A4U0PQY4"/>
<name>A0A4U0PQY4_9NEIS</name>
<accession>A0A4U0PQY4</accession>
<comment type="caution">
    <text evidence="1">The sequence shown here is derived from an EMBL/GenBank/DDBJ whole genome shotgun (WGS) entry which is preliminary data.</text>
</comment>
<evidence type="ECO:0000313" key="1">
    <source>
        <dbReference type="EMBL" id="TJZ70733.1"/>
    </source>
</evidence>
<reference evidence="1 2" key="1">
    <citation type="submission" date="2019-04" db="EMBL/GenBank/DDBJ databases">
        <title>Chitiniphilus eburnea sp. nov., a novel chitinolytic bacterium isolated from aquaculture sludge.</title>
        <authorList>
            <person name="Sheng M."/>
        </authorList>
    </citation>
    <scope>NUCLEOTIDE SEQUENCE [LARGE SCALE GENOMIC DNA]</scope>
    <source>
        <strain evidence="1 2">HX-2-15</strain>
    </source>
</reference>
<proteinExistence type="predicted"/>
<gene>
    <name evidence="1" type="ORF">FAZ21_14175</name>
</gene>
<protein>
    <submittedName>
        <fullName evidence="1">DUF4902 domain-containing protein</fullName>
    </submittedName>
</protein>
<evidence type="ECO:0000313" key="2">
    <source>
        <dbReference type="Proteomes" id="UP000310016"/>
    </source>
</evidence>
<dbReference type="InterPro" id="IPR032598">
    <property type="entry name" value="RsaM-like"/>
</dbReference>
<sequence>MHRQLFRQDQMKTSEDGLIHLSIDELLSLRLQHLLSGLDHEGATEHGVCGGMTYISGYTEWVSTSQPAVSLGWDWCIRPVFRGSALLRVGEVRSNVCLINEGGNVASWERNLEALAMVADSLPWKELVPAVINDCYN</sequence>